<keyword evidence="2 5" id="KW-0812">Transmembrane</keyword>
<keyword evidence="4 5" id="KW-0472">Membrane</keyword>
<dbReference type="AlphaFoldDB" id="K3X6X1"/>
<dbReference type="eggNOG" id="ENOG502RUWW">
    <property type="taxonomic scope" value="Eukaryota"/>
</dbReference>
<comment type="subcellular location">
    <subcellularLocation>
        <location evidence="1">Membrane</location>
        <topology evidence="1">Multi-pass membrane protein</topology>
    </subcellularLocation>
</comment>
<organism evidence="7 8">
    <name type="scientific">Globisporangium ultimum (strain ATCC 200006 / CBS 805.95 / DAOM BR144)</name>
    <name type="common">Pythium ultimum</name>
    <dbReference type="NCBI Taxonomy" id="431595"/>
    <lineage>
        <taxon>Eukaryota</taxon>
        <taxon>Sar</taxon>
        <taxon>Stramenopiles</taxon>
        <taxon>Oomycota</taxon>
        <taxon>Peronosporomycetes</taxon>
        <taxon>Pythiales</taxon>
        <taxon>Pythiaceae</taxon>
        <taxon>Globisporangium</taxon>
    </lineage>
</organism>
<dbReference type="VEuPathDB" id="FungiDB:PYU1_G012943"/>
<evidence type="ECO:0000256" key="3">
    <source>
        <dbReference type="ARBA" id="ARBA00022989"/>
    </source>
</evidence>
<sequence length="485" mass="52441">MVKKPPFTLEDAKVAANLFCCVYGVGTLGMPGNFSRAGPMIAVFAMLFMAAANVYASVVISKVMLLAPSSVKTYSDLGDFCMGKVGRWLVVVSQMGYCLSIPIWYFVLGGTLLDSLFPGAFSQSTWIILMAISVTPVCLTPTLKEGAAAAFAGCVGTLVADFLALGMLLHGMSGHPSVPSPDISFKQVATTFGNLSLAYGAGIVIPALQRQHSDPTRMPRIVFVTITFISCLFLVLASTGYSVVGCQISGNMLFSIFPDSVTGLSKLGFSSNKGLAILAYLCMQLHITIAFAVIISPAFYLSERMLLGMHQPKPNDIESLNYQVSETPGARSELKSRISKGSVVSVADIEKVSLDPEEELLEYRGANVIKYILLRVAIIVVLVIIAIVLRNDFSDLQDFIGSSAMSLSCIILPIIFYVKVMWKSIPMYEKIPAITCALVCAILGCYVTYNSGKNLFNPDEVDPAILFPFCHPDEERQLYYNASSV</sequence>
<feature type="transmembrane region" description="Helical" evidence="5">
    <location>
        <begin position="372"/>
        <end position="393"/>
    </location>
</feature>
<evidence type="ECO:0000256" key="2">
    <source>
        <dbReference type="ARBA" id="ARBA00022692"/>
    </source>
</evidence>
<dbReference type="STRING" id="431595.K3X6X1"/>
<dbReference type="EnsemblProtists" id="PYU1_T012970">
    <property type="protein sequence ID" value="PYU1_T012970"/>
    <property type="gene ID" value="PYU1_G012943"/>
</dbReference>
<feature type="transmembrane region" description="Helical" evidence="5">
    <location>
        <begin position="221"/>
        <end position="244"/>
    </location>
</feature>
<reference evidence="7" key="3">
    <citation type="submission" date="2015-02" db="UniProtKB">
        <authorList>
            <consortium name="EnsemblProtists"/>
        </authorList>
    </citation>
    <scope>IDENTIFICATION</scope>
    <source>
        <strain evidence="7">DAOM BR144</strain>
    </source>
</reference>
<dbReference type="EMBL" id="GL376607">
    <property type="status" value="NOT_ANNOTATED_CDS"/>
    <property type="molecule type" value="Genomic_DNA"/>
</dbReference>
<protein>
    <recommendedName>
        <fullName evidence="6">Amino acid transporter transmembrane domain-containing protein</fullName>
    </recommendedName>
</protein>
<feature type="transmembrane region" description="Helical" evidence="5">
    <location>
        <begin position="146"/>
        <end position="169"/>
    </location>
</feature>
<name>K3X6X1_GLOUD</name>
<feature type="domain" description="Amino acid transporter transmembrane" evidence="6">
    <location>
        <begin position="13"/>
        <end position="446"/>
    </location>
</feature>
<dbReference type="InterPro" id="IPR013057">
    <property type="entry name" value="AA_transpt_TM"/>
</dbReference>
<feature type="transmembrane region" description="Helical" evidence="5">
    <location>
        <begin position="189"/>
        <end position="209"/>
    </location>
</feature>
<feature type="transmembrane region" description="Helical" evidence="5">
    <location>
        <begin position="12"/>
        <end position="34"/>
    </location>
</feature>
<reference evidence="8" key="1">
    <citation type="journal article" date="2010" name="Genome Biol.">
        <title>Genome sequence of the necrotrophic plant pathogen Pythium ultimum reveals original pathogenicity mechanisms and effector repertoire.</title>
        <authorList>
            <person name="Levesque C.A."/>
            <person name="Brouwer H."/>
            <person name="Cano L."/>
            <person name="Hamilton J.P."/>
            <person name="Holt C."/>
            <person name="Huitema E."/>
            <person name="Raffaele S."/>
            <person name="Robideau G.P."/>
            <person name="Thines M."/>
            <person name="Win J."/>
            <person name="Zerillo M.M."/>
            <person name="Beakes G.W."/>
            <person name="Boore J.L."/>
            <person name="Busam D."/>
            <person name="Dumas B."/>
            <person name="Ferriera S."/>
            <person name="Fuerstenberg S.I."/>
            <person name="Gachon C.M."/>
            <person name="Gaulin E."/>
            <person name="Govers F."/>
            <person name="Grenville-Briggs L."/>
            <person name="Horner N."/>
            <person name="Hostetler J."/>
            <person name="Jiang R.H."/>
            <person name="Johnson J."/>
            <person name="Krajaejun T."/>
            <person name="Lin H."/>
            <person name="Meijer H.J."/>
            <person name="Moore B."/>
            <person name="Morris P."/>
            <person name="Phuntmart V."/>
            <person name="Puiu D."/>
            <person name="Shetty J."/>
            <person name="Stajich J.E."/>
            <person name="Tripathy S."/>
            <person name="Wawra S."/>
            <person name="van West P."/>
            <person name="Whitty B.R."/>
            <person name="Coutinho P.M."/>
            <person name="Henrissat B."/>
            <person name="Martin F."/>
            <person name="Thomas P.D."/>
            <person name="Tyler B.M."/>
            <person name="De Vries R.P."/>
            <person name="Kamoun S."/>
            <person name="Yandell M."/>
            <person name="Tisserat N."/>
            <person name="Buell C.R."/>
        </authorList>
    </citation>
    <scope>NUCLEOTIDE SEQUENCE</scope>
    <source>
        <strain evidence="8">DAOM:BR144</strain>
    </source>
</reference>
<dbReference type="OMA" id="HEYILLA"/>
<dbReference type="Proteomes" id="UP000019132">
    <property type="component" value="Unassembled WGS sequence"/>
</dbReference>
<dbReference type="PANTHER" id="PTHR22950:SF349">
    <property type="entry name" value="AMINO ACID TRANSPORTER TRANSMEMBRANE DOMAIN-CONTAINING PROTEIN"/>
    <property type="match status" value="1"/>
</dbReference>
<dbReference type="PANTHER" id="PTHR22950">
    <property type="entry name" value="AMINO ACID TRANSPORTER"/>
    <property type="match status" value="1"/>
</dbReference>
<feature type="transmembrane region" description="Helical" evidence="5">
    <location>
        <begin position="120"/>
        <end position="139"/>
    </location>
</feature>
<proteinExistence type="predicted"/>
<evidence type="ECO:0000313" key="8">
    <source>
        <dbReference type="Proteomes" id="UP000019132"/>
    </source>
</evidence>
<feature type="transmembrane region" description="Helical" evidence="5">
    <location>
        <begin position="277"/>
        <end position="301"/>
    </location>
</feature>
<evidence type="ECO:0000259" key="6">
    <source>
        <dbReference type="Pfam" id="PF01490"/>
    </source>
</evidence>
<dbReference type="HOGENOM" id="CLU_024289_2_0_1"/>
<keyword evidence="3 5" id="KW-1133">Transmembrane helix</keyword>
<feature type="transmembrane region" description="Helical" evidence="5">
    <location>
        <begin position="40"/>
        <end position="67"/>
    </location>
</feature>
<evidence type="ECO:0000313" key="7">
    <source>
        <dbReference type="EnsemblProtists" id="PYU1_T012970"/>
    </source>
</evidence>
<dbReference type="GO" id="GO:0015179">
    <property type="term" value="F:L-amino acid transmembrane transporter activity"/>
    <property type="evidence" value="ECO:0007669"/>
    <property type="project" value="TreeGrafter"/>
</dbReference>
<feature type="transmembrane region" description="Helical" evidence="5">
    <location>
        <begin position="88"/>
        <end position="108"/>
    </location>
</feature>
<evidence type="ECO:0000256" key="1">
    <source>
        <dbReference type="ARBA" id="ARBA00004141"/>
    </source>
</evidence>
<dbReference type="GO" id="GO:0005774">
    <property type="term" value="C:vacuolar membrane"/>
    <property type="evidence" value="ECO:0007669"/>
    <property type="project" value="TreeGrafter"/>
</dbReference>
<feature type="transmembrane region" description="Helical" evidence="5">
    <location>
        <begin position="399"/>
        <end position="418"/>
    </location>
</feature>
<keyword evidence="8" id="KW-1185">Reference proteome</keyword>
<dbReference type="InParanoid" id="K3X6X1"/>
<evidence type="ECO:0000256" key="4">
    <source>
        <dbReference type="ARBA" id="ARBA00023136"/>
    </source>
</evidence>
<feature type="transmembrane region" description="Helical" evidence="5">
    <location>
        <begin position="430"/>
        <end position="449"/>
    </location>
</feature>
<accession>K3X6X1</accession>
<evidence type="ECO:0000256" key="5">
    <source>
        <dbReference type="SAM" id="Phobius"/>
    </source>
</evidence>
<reference evidence="8" key="2">
    <citation type="submission" date="2010-04" db="EMBL/GenBank/DDBJ databases">
        <authorList>
            <person name="Buell R."/>
            <person name="Hamilton J."/>
            <person name="Hostetler J."/>
        </authorList>
    </citation>
    <scope>NUCLEOTIDE SEQUENCE [LARGE SCALE GENOMIC DNA]</scope>
    <source>
        <strain evidence="8">DAOM:BR144</strain>
    </source>
</reference>
<dbReference type="Pfam" id="PF01490">
    <property type="entry name" value="Aa_trans"/>
    <property type="match status" value="1"/>
</dbReference>